<reference evidence="3" key="1">
    <citation type="submission" date="2023-07" db="EMBL/GenBank/DDBJ databases">
        <authorList>
            <person name="Yue Y."/>
        </authorList>
    </citation>
    <scope>NUCLEOTIDE SEQUENCE [LARGE SCALE GENOMIC DNA]</scope>
    <source>
        <strain evidence="3">D23</strain>
    </source>
</reference>
<dbReference type="EMBL" id="JAIUJR010000002">
    <property type="protein sequence ID" value="MCA0131964.1"/>
    <property type="molecule type" value="Genomic_DNA"/>
</dbReference>
<protein>
    <submittedName>
        <fullName evidence="2">Glycosyltransferase family 4 protein</fullName>
    </submittedName>
</protein>
<dbReference type="PANTHER" id="PTHR12526">
    <property type="entry name" value="GLYCOSYLTRANSFERASE"/>
    <property type="match status" value="1"/>
</dbReference>
<accession>A0ABS7XRC0</accession>
<gene>
    <name evidence="2" type="ORF">LBU54_05165</name>
</gene>
<dbReference type="Pfam" id="PF00534">
    <property type="entry name" value="Glycos_transf_1"/>
    <property type="match status" value="1"/>
</dbReference>
<dbReference type="Gene3D" id="3.40.50.2000">
    <property type="entry name" value="Glycogen Phosphorylase B"/>
    <property type="match status" value="2"/>
</dbReference>
<dbReference type="CDD" id="cd03801">
    <property type="entry name" value="GT4_PimA-like"/>
    <property type="match status" value="1"/>
</dbReference>
<evidence type="ECO:0000313" key="3">
    <source>
        <dbReference type="Proteomes" id="UP001198901"/>
    </source>
</evidence>
<keyword evidence="3" id="KW-1185">Reference proteome</keyword>
<sequence length="338" mass="38915">MTNVLYVGNALSKKGRTQTTIDTLGYNLKEFCNVRIVSKKRNKILRLIDMVWAVFRYRTKTDFVLIDTYSTMNFYYALVVSQCCRLLNKNYITILHGGNLENRLKNNPKICQLIFNNAFKLVTPSLFLKTIFENYNYTNLVYIPNSIEIENYTFQRHKIENINLLWVRSFSSIYNPKLAVDVLVDLKNKGHDATLTMIGPEVDGSLEKVKSYATHKKVDVEFTGKLEKSEWIKKSKNKNVFINTTNIDNTPISVIEAMALGLPVVSTNVGGLPFLVQDGKEGLLVEPNNSEAMSHAILKLFQNEEFVTLLTENARKKVEDFDWTLIKLKWQLLLQYNC</sequence>
<feature type="domain" description="Glycosyl transferase family 1" evidence="1">
    <location>
        <begin position="163"/>
        <end position="316"/>
    </location>
</feature>
<evidence type="ECO:0000259" key="1">
    <source>
        <dbReference type="Pfam" id="PF00534"/>
    </source>
</evidence>
<dbReference type="InterPro" id="IPR001296">
    <property type="entry name" value="Glyco_trans_1"/>
</dbReference>
<organism evidence="2 3">
    <name type="scientific">Winogradskyella alexanderae</name>
    <dbReference type="NCBI Taxonomy" id="2877123"/>
    <lineage>
        <taxon>Bacteria</taxon>
        <taxon>Pseudomonadati</taxon>
        <taxon>Bacteroidota</taxon>
        <taxon>Flavobacteriia</taxon>
        <taxon>Flavobacteriales</taxon>
        <taxon>Flavobacteriaceae</taxon>
        <taxon>Winogradskyella</taxon>
    </lineage>
</organism>
<name>A0ABS7XRC0_9FLAO</name>
<dbReference type="SUPFAM" id="SSF53756">
    <property type="entry name" value="UDP-Glycosyltransferase/glycogen phosphorylase"/>
    <property type="match status" value="1"/>
</dbReference>
<evidence type="ECO:0000313" key="2">
    <source>
        <dbReference type="EMBL" id="MCA0131964.1"/>
    </source>
</evidence>
<dbReference type="Proteomes" id="UP001198901">
    <property type="component" value="Unassembled WGS sequence"/>
</dbReference>
<comment type="caution">
    <text evidence="2">The sequence shown here is derived from an EMBL/GenBank/DDBJ whole genome shotgun (WGS) entry which is preliminary data.</text>
</comment>
<proteinExistence type="predicted"/>
<dbReference type="RefSeq" id="WP_224526776.1">
    <property type="nucleotide sequence ID" value="NZ_JAIUJR010000002.1"/>
</dbReference>